<sequence length="185" mass="19974">MLVIGYAVFAILVIVILIVFNVKASKRAANGKEPNPIAVPEDLSDRERPPGGAKPEPLETLGTESAAGNRSEDGLDPGLEKEGAAARPDPADGEARAGEAPRDRGAGTPSAGRDEPDADSRLSQRSGAWTRTNDRHFRQALRQLKTGADESEPHANEALQQEKIISDTEYRKALHNLRKPKDDRP</sequence>
<dbReference type="RefSeq" id="WP_185136628.1">
    <property type="nucleotide sequence ID" value="NZ_BORM01000006.1"/>
</dbReference>
<keyword evidence="2" id="KW-0472">Membrane</keyword>
<feature type="compositionally biased region" description="Basic and acidic residues" evidence="1">
    <location>
        <begin position="112"/>
        <end position="122"/>
    </location>
</feature>
<comment type="caution">
    <text evidence="3">The sequence shown here is derived from an EMBL/GenBank/DDBJ whole genome shotgun (WGS) entry which is preliminary data.</text>
</comment>
<keyword evidence="2" id="KW-0812">Transmembrane</keyword>
<feature type="transmembrane region" description="Helical" evidence="2">
    <location>
        <begin position="6"/>
        <end position="22"/>
    </location>
</feature>
<proteinExistence type="predicted"/>
<evidence type="ECO:0000256" key="2">
    <source>
        <dbReference type="SAM" id="Phobius"/>
    </source>
</evidence>
<reference evidence="3 4" key="1">
    <citation type="submission" date="2020-08" db="EMBL/GenBank/DDBJ databases">
        <title>Cohnella phylogeny.</title>
        <authorList>
            <person name="Dunlap C."/>
        </authorList>
    </citation>
    <scope>NUCLEOTIDE SEQUENCE [LARGE SCALE GENOMIC DNA]</scope>
    <source>
        <strain evidence="3 4">DSM 25239</strain>
    </source>
</reference>
<organism evidence="3 4">
    <name type="scientific">Cohnella xylanilytica</name>
    <dbReference type="NCBI Taxonomy" id="557555"/>
    <lineage>
        <taxon>Bacteria</taxon>
        <taxon>Bacillati</taxon>
        <taxon>Bacillota</taxon>
        <taxon>Bacilli</taxon>
        <taxon>Bacillales</taxon>
        <taxon>Paenibacillaceae</taxon>
        <taxon>Cohnella</taxon>
    </lineage>
</organism>
<name>A0A841TYK0_9BACL</name>
<evidence type="ECO:0000313" key="4">
    <source>
        <dbReference type="Proteomes" id="UP000553776"/>
    </source>
</evidence>
<keyword evidence="2" id="KW-1133">Transmembrane helix</keyword>
<dbReference type="AlphaFoldDB" id="A0A841TYK0"/>
<protein>
    <submittedName>
        <fullName evidence="3">Uncharacterized protein</fullName>
    </submittedName>
</protein>
<accession>A0A841TYK0</accession>
<gene>
    <name evidence="3" type="ORF">H7B90_14610</name>
</gene>
<dbReference type="EMBL" id="JACJVR010000056">
    <property type="protein sequence ID" value="MBB6692639.1"/>
    <property type="molecule type" value="Genomic_DNA"/>
</dbReference>
<dbReference type="Proteomes" id="UP000553776">
    <property type="component" value="Unassembled WGS sequence"/>
</dbReference>
<evidence type="ECO:0000256" key="1">
    <source>
        <dbReference type="SAM" id="MobiDB-lite"/>
    </source>
</evidence>
<keyword evidence="4" id="KW-1185">Reference proteome</keyword>
<feature type="compositionally biased region" description="Basic and acidic residues" evidence="1">
    <location>
        <begin position="70"/>
        <end position="105"/>
    </location>
</feature>
<feature type="region of interest" description="Disordered" evidence="1">
    <location>
        <begin position="28"/>
        <end position="167"/>
    </location>
</feature>
<evidence type="ECO:0000313" key="3">
    <source>
        <dbReference type="EMBL" id="MBB6692639.1"/>
    </source>
</evidence>